<dbReference type="PANTHER" id="PTHR36786:SF1">
    <property type="entry name" value="2-ISOPROPYLMALATE SYNTHASE"/>
    <property type="match status" value="1"/>
</dbReference>
<reference evidence="2" key="1">
    <citation type="submission" date="2021-01" db="UniProtKB">
        <authorList>
            <consortium name="EnsemblPlants"/>
        </authorList>
    </citation>
    <scope>IDENTIFICATION</scope>
</reference>
<accession>A0A7N0ZZD9</accession>
<sequence>MVRKKLRRENSASTPRPRNLRTLIDAIRNPEGFKLPLLKSLYGLLVQLSIHRSDSFSSSTLLYGKLGLGLSSTNLIDLLDALFTELDKRFQQLFSALCNASSLSAIQISQMFSSSCATSKEFTLLLRCCLVVIMLPQLDQQLVLDKGIFLISALKRLCSLDVVGVDISDIKFMKSSSHNCSINGLTSSIAEEFVAFFSFVKPSHLCLPLLCALLEVFADEILIHESLKENLMLFDSLSSSDTDRLFVSSSHGDVRNVMELIACHFILSFSDEKVCDSILDRLYWHNRMDKRVPELGMNQCVLLLLDSTFLSAPAIFQSHLILMASEAIGIDSAFTSAAPDVRLNNCYLLAFERSVILYTRHIYDLHIDGDSLGILRPDSCVQRNMLRPDFDLFIRPTTRYHVDRLLSKLDDYWDYWKKNITLRTKSELLSISFTYIEEHQRLFFGACKEKMLSFIRALITVASEEVTDFISYEKVHASLPHLFLTASILKSMNASLLQALRCLEKRSKVGNLKLLKDFLDGKEYDFIVHVISSFEKLNECLPVPRHPSIHDLLQGSKTKHTESKQMLLHFYGFLALGFRYKLEFLVKSCIFTLMTLMNLVIFEDGHLDALHPVLAYLSGYSADLFLGKLDETQAHTQSIRRSSHVVASKFQKIHTLFLSQSHPSATTHVPEISNDTSTSMHMEEETCSGKIYLNCVFENSSKPSDVEDLSDFIECKRGKNYSKWLKEREKYRKWRVQKLAVLRWEKRKKTWHSIKGMKA</sequence>
<dbReference type="OMA" id="MMMANLC"/>
<evidence type="ECO:0000259" key="1">
    <source>
        <dbReference type="Pfam" id="PF25104"/>
    </source>
</evidence>
<organism evidence="2 3">
    <name type="scientific">Kalanchoe fedtschenkoi</name>
    <name type="common">Lavender scallops</name>
    <name type="synonym">South American air plant</name>
    <dbReference type="NCBI Taxonomy" id="63787"/>
    <lineage>
        <taxon>Eukaryota</taxon>
        <taxon>Viridiplantae</taxon>
        <taxon>Streptophyta</taxon>
        <taxon>Embryophyta</taxon>
        <taxon>Tracheophyta</taxon>
        <taxon>Spermatophyta</taxon>
        <taxon>Magnoliopsida</taxon>
        <taxon>eudicotyledons</taxon>
        <taxon>Gunneridae</taxon>
        <taxon>Pentapetalae</taxon>
        <taxon>Saxifragales</taxon>
        <taxon>Crassulaceae</taxon>
        <taxon>Kalanchoe</taxon>
    </lineage>
</organism>
<dbReference type="InterPro" id="IPR056714">
    <property type="entry name" value="DUF7812"/>
</dbReference>
<evidence type="ECO:0000313" key="2">
    <source>
        <dbReference type="EnsemblPlants" id="Kaladp0058s0532.1.v1.1"/>
    </source>
</evidence>
<dbReference type="AlphaFoldDB" id="A0A7N0ZZD9"/>
<dbReference type="Gramene" id="Kaladp0058s0532.1.v1.1">
    <property type="protein sequence ID" value="Kaladp0058s0532.1.v1.1"/>
    <property type="gene ID" value="Kaladp0058s0532.v1.1"/>
</dbReference>
<feature type="domain" description="DUF7812" evidence="1">
    <location>
        <begin position="124"/>
        <end position="610"/>
    </location>
</feature>
<name>A0A7N0ZZD9_KALFE</name>
<evidence type="ECO:0000313" key="3">
    <source>
        <dbReference type="Proteomes" id="UP000594263"/>
    </source>
</evidence>
<keyword evidence="3" id="KW-1185">Reference proteome</keyword>
<proteinExistence type="predicted"/>
<dbReference type="Pfam" id="PF25104">
    <property type="entry name" value="DUF7812"/>
    <property type="match status" value="1"/>
</dbReference>
<dbReference type="EnsemblPlants" id="Kaladp0058s0532.1.v1.1">
    <property type="protein sequence ID" value="Kaladp0058s0532.1.v1.1"/>
    <property type="gene ID" value="Kaladp0058s0532.v1.1"/>
</dbReference>
<protein>
    <recommendedName>
        <fullName evidence="1">DUF7812 domain-containing protein</fullName>
    </recommendedName>
</protein>
<dbReference type="Proteomes" id="UP000594263">
    <property type="component" value="Unplaced"/>
</dbReference>
<dbReference type="PANTHER" id="PTHR36786">
    <property type="entry name" value="2-ISOPROPYLMALATE SYNTHASE"/>
    <property type="match status" value="1"/>
</dbReference>